<name>A0A511DLN2_9PSEU</name>
<reference evidence="2 3" key="1">
    <citation type="submission" date="2019-07" db="EMBL/GenBank/DDBJ databases">
        <title>Whole genome shotgun sequence of Pseudonocardia sulfidoxydans NBRC 16205.</title>
        <authorList>
            <person name="Hosoyama A."/>
            <person name="Uohara A."/>
            <person name="Ohji S."/>
            <person name="Ichikawa N."/>
        </authorList>
    </citation>
    <scope>NUCLEOTIDE SEQUENCE [LARGE SCALE GENOMIC DNA]</scope>
    <source>
        <strain evidence="2 3">NBRC 16205</strain>
    </source>
</reference>
<proteinExistence type="predicted"/>
<protein>
    <submittedName>
        <fullName evidence="2">Uncharacterized protein</fullName>
    </submittedName>
</protein>
<evidence type="ECO:0000313" key="3">
    <source>
        <dbReference type="Proteomes" id="UP000321685"/>
    </source>
</evidence>
<feature type="compositionally biased region" description="Basic and acidic residues" evidence="1">
    <location>
        <begin position="7"/>
        <end position="24"/>
    </location>
</feature>
<evidence type="ECO:0000256" key="1">
    <source>
        <dbReference type="SAM" id="MobiDB-lite"/>
    </source>
</evidence>
<sequence>MPLGGVRDPDRDVVRRAGGDREAGQLRNSAGKGRSVSQHSGDRHGSDDTVESVGGEQDSVARAHHVLTQVSSAKKSVSVRQY</sequence>
<accession>A0A511DLN2</accession>
<comment type="caution">
    <text evidence="2">The sequence shown here is derived from an EMBL/GenBank/DDBJ whole genome shotgun (WGS) entry which is preliminary data.</text>
</comment>
<organism evidence="2 3">
    <name type="scientific">Pseudonocardia sulfidoxydans NBRC 16205</name>
    <dbReference type="NCBI Taxonomy" id="1223511"/>
    <lineage>
        <taxon>Bacteria</taxon>
        <taxon>Bacillati</taxon>
        <taxon>Actinomycetota</taxon>
        <taxon>Actinomycetes</taxon>
        <taxon>Pseudonocardiales</taxon>
        <taxon>Pseudonocardiaceae</taxon>
        <taxon>Pseudonocardia</taxon>
    </lineage>
</organism>
<evidence type="ECO:0000313" key="2">
    <source>
        <dbReference type="EMBL" id="GEL25722.1"/>
    </source>
</evidence>
<keyword evidence="3" id="KW-1185">Reference proteome</keyword>
<feature type="region of interest" description="Disordered" evidence="1">
    <location>
        <begin position="1"/>
        <end position="82"/>
    </location>
</feature>
<gene>
    <name evidence="2" type="ORF">PSU4_46760</name>
</gene>
<dbReference type="EMBL" id="BJVJ01000062">
    <property type="protein sequence ID" value="GEL25722.1"/>
    <property type="molecule type" value="Genomic_DNA"/>
</dbReference>
<dbReference type="Proteomes" id="UP000321685">
    <property type="component" value="Unassembled WGS sequence"/>
</dbReference>
<dbReference type="AlphaFoldDB" id="A0A511DLN2"/>
<feature type="compositionally biased region" description="Polar residues" evidence="1">
    <location>
        <begin position="68"/>
        <end position="82"/>
    </location>
</feature>